<keyword evidence="1" id="KW-1133">Transmembrane helix</keyword>
<name>A0ABW0QXI1_9BACL</name>
<feature type="transmembrane region" description="Helical" evidence="1">
    <location>
        <begin position="163"/>
        <end position="182"/>
    </location>
</feature>
<reference evidence="3" key="1">
    <citation type="journal article" date="2019" name="Int. J. Syst. Evol. Microbiol.">
        <title>The Global Catalogue of Microorganisms (GCM) 10K type strain sequencing project: providing services to taxonomists for standard genome sequencing and annotation.</title>
        <authorList>
            <consortium name="The Broad Institute Genomics Platform"/>
            <consortium name="The Broad Institute Genome Sequencing Center for Infectious Disease"/>
            <person name="Wu L."/>
            <person name="Ma J."/>
        </authorList>
    </citation>
    <scope>NUCLEOTIDE SEQUENCE [LARGE SCALE GENOMIC DNA]</scope>
    <source>
        <strain evidence="3">CGMCC 1.18578</strain>
    </source>
</reference>
<dbReference type="Proteomes" id="UP001596108">
    <property type="component" value="Unassembled WGS sequence"/>
</dbReference>
<sequence>MQCHYHESSEAVKSCAKCGKSLCEQCYHTDLPDYCWGCGLDHSNAEVEREKGMQVPASLQSGVGAYVVLKFAAAGGTYMVVSLLLTLVFMLAGPTVAMAVGLITALTVSSITYTYGIVFSMLADWLLKGVQLDKKIYPALLYGIGGALYPYLVHMVVGLSFGFSVIISIISALIFCGVQGYFKPQRRRLSALIVAIVAFITAGFLLTLNGFPFPFMWGRW</sequence>
<evidence type="ECO:0000256" key="1">
    <source>
        <dbReference type="SAM" id="Phobius"/>
    </source>
</evidence>
<organism evidence="2 3">
    <name type="scientific">Cohnella yongneupensis</name>
    <dbReference type="NCBI Taxonomy" id="425006"/>
    <lineage>
        <taxon>Bacteria</taxon>
        <taxon>Bacillati</taxon>
        <taxon>Bacillota</taxon>
        <taxon>Bacilli</taxon>
        <taxon>Bacillales</taxon>
        <taxon>Paenibacillaceae</taxon>
        <taxon>Cohnella</taxon>
    </lineage>
</organism>
<dbReference type="RefSeq" id="WP_378110588.1">
    <property type="nucleotide sequence ID" value="NZ_JBHSNC010000012.1"/>
</dbReference>
<evidence type="ECO:0000313" key="2">
    <source>
        <dbReference type="EMBL" id="MFC5528727.1"/>
    </source>
</evidence>
<feature type="transmembrane region" description="Helical" evidence="1">
    <location>
        <begin position="139"/>
        <end position="157"/>
    </location>
</feature>
<keyword evidence="3" id="KW-1185">Reference proteome</keyword>
<evidence type="ECO:0008006" key="4">
    <source>
        <dbReference type="Google" id="ProtNLM"/>
    </source>
</evidence>
<evidence type="ECO:0000313" key="3">
    <source>
        <dbReference type="Proteomes" id="UP001596108"/>
    </source>
</evidence>
<proteinExistence type="predicted"/>
<gene>
    <name evidence="2" type="ORF">ACFPQ4_04565</name>
</gene>
<protein>
    <recommendedName>
        <fullName evidence="4">B box-type domain-containing protein</fullName>
    </recommendedName>
</protein>
<dbReference type="EMBL" id="JBHSNC010000012">
    <property type="protein sequence ID" value="MFC5528727.1"/>
    <property type="molecule type" value="Genomic_DNA"/>
</dbReference>
<keyword evidence="1" id="KW-0812">Transmembrane</keyword>
<feature type="transmembrane region" description="Helical" evidence="1">
    <location>
        <begin position="67"/>
        <end position="92"/>
    </location>
</feature>
<comment type="caution">
    <text evidence="2">The sequence shown here is derived from an EMBL/GenBank/DDBJ whole genome shotgun (WGS) entry which is preliminary data.</text>
</comment>
<keyword evidence="1" id="KW-0472">Membrane</keyword>
<accession>A0ABW0QXI1</accession>
<feature type="transmembrane region" description="Helical" evidence="1">
    <location>
        <begin position="98"/>
        <end position="127"/>
    </location>
</feature>
<feature type="transmembrane region" description="Helical" evidence="1">
    <location>
        <begin position="189"/>
        <end position="211"/>
    </location>
</feature>